<evidence type="ECO:0000256" key="6">
    <source>
        <dbReference type="ARBA" id="ARBA00022777"/>
    </source>
</evidence>
<feature type="active site" evidence="9">
    <location>
        <position position="8"/>
    </location>
</feature>
<comment type="similarity">
    <text evidence="1 9">Belongs to the GHMP kinase family. IspE subfamily.</text>
</comment>
<keyword evidence="6 9" id="KW-0418">Kinase</keyword>
<evidence type="ECO:0000256" key="9">
    <source>
        <dbReference type="HAMAP-Rule" id="MF_00061"/>
    </source>
</evidence>
<dbReference type="InterPro" id="IPR014721">
    <property type="entry name" value="Ribsml_uS5_D2-typ_fold_subgr"/>
</dbReference>
<dbReference type="Proteomes" id="UP001204144">
    <property type="component" value="Unassembled WGS sequence"/>
</dbReference>
<dbReference type="SUPFAM" id="SSF55060">
    <property type="entry name" value="GHMP Kinase, C-terminal domain"/>
    <property type="match status" value="1"/>
</dbReference>
<sequence length="273" mass="30253">MVTFPNAKINLGLNIIEKRTDGYHNIESVFYPIAWCDALEMVKADSFSFQSSGLEIPGNQDNNLICKAYRILEEKGYFGGMSVNIHLHKVLPMGAGIGGGSADGAFALKMLNELFDLDLGVKELEKLAEKLGSDCPFFIENKPKFCFGKGTEFEEIEISLKGKYIVLVNPLIHISTAEAYSGVRPRKPEVPIKDIVSGPVSMWKNTLKNDFEAKIIDNHPKIGQIKNSLYHNGAIYASMTGSGSTVFGIFDTKVEDLEKIFLDCVIWQGQSQF</sequence>
<dbReference type="InterPro" id="IPR006204">
    <property type="entry name" value="GHMP_kinase_N_dom"/>
</dbReference>
<comment type="caution">
    <text evidence="12">The sequence shown here is derived from an EMBL/GenBank/DDBJ whole genome shotgun (WGS) entry which is preliminary data.</text>
</comment>
<dbReference type="Pfam" id="PF08544">
    <property type="entry name" value="GHMP_kinases_C"/>
    <property type="match status" value="1"/>
</dbReference>
<feature type="domain" description="GHMP kinase N-terminal" evidence="10">
    <location>
        <begin position="63"/>
        <end position="139"/>
    </location>
</feature>
<evidence type="ECO:0000256" key="2">
    <source>
        <dbReference type="ARBA" id="ARBA00012052"/>
    </source>
</evidence>
<evidence type="ECO:0000256" key="5">
    <source>
        <dbReference type="ARBA" id="ARBA00022741"/>
    </source>
</evidence>
<keyword evidence="13" id="KW-1185">Reference proteome</keyword>
<dbReference type="InterPro" id="IPR036554">
    <property type="entry name" value="GHMP_kinase_C_sf"/>
</dbReference>
<feature type="active site" evidence="9">
    <location>
        <position position="134"/>
    </location>
</feature>
<dbReference type="GO" id="GO:0019288">
    <property type="term" value="P:isopentenyl diphosphate biosynthetic process, methylerythritol 4-phosphate pathway"/>
    <property type="evidence" value="ECO:0007669"/>
    <property type="project" value="UniProtKB-UniRule"/>
</dbReference>
<comment type="pathway">
    <text evidence="9">Isoprenoid biosynthesis; isopentenyl diphosphate biosynthesis via DXP pathway; isopentenyl diphosphate from 1-deoxy-D-xylulose 5-phosphate: step 3/6.</text>
</comment>
<dbReference type="EMBL" id="RJUF01000009">
    <property type="protein sequence ID" value="MCP9762379.1"/>
    <property type="molecule type" value="Genomic_DNA"/>
</dbReference>
<evidence type="ECO:0000256" key="4">
    <source>
        <dbReference type="ARBA" id="ARBA00022679"/>
    </source>
</evidence>
<dbReference type="HAMAP" id="MF_00061">
    <property type="entry name" value="IspE"/>
    <property type="match status" value="1"/>
</dbReference>
<evidence type="ECO:0000259" key="11">
    <source>
        <dbReference type="Pfam" id="PF08544"/>
    </source>
</evidence>
<dbReference type="Pfam" id="PF00288">
    <property type="entry name" value="GHMP_kinases_N"/>
    <property type="match status" value="1"/>
</dbReference>
<dbReference type="PIRSF" id="PIRSF010376">
    <property type="entry name" value="IspE"/>
    <property type="match status" value="1"/>
</dbReference>
<dbReference type="GO" id="GO:0016114">
    <property type="term" value="P:terpenoid biosynthetic process"/>
    <property type="evidence" value="ECO:0007669"/>
    <property type="project" value="UniProtKB-UniRule"/>
</dbReference>
<keyword evidence="9" id="KW-0414">Isoprene biosynthesis</keyword>
<evidence type="ECO:0000259" key="10">
    <source>
        <dbReference type="Pfam" id="PF00288"/>
    </source>
</evidence>
<keyword evidence="5 9" id="KW-0547">Nucleotide-binding</keyword>
<proteinExistence type="inferred from homology"/>
<organism evidence="12 13">
    <name type="scientific">Lacihabitans soyangensis</name>
    <dbReference type="NCBI Taxonomy" id="869394"/>
    <lineage>
        <taxon>Bacteria</taxon>
        <taxon>Pseudomonadati</taxon>
        <taxon>Bacteroidota</taxon>
        <taxon>Cytophagia</taxon>
        <taxon>Cytophagales</taxon>
        <taxon>Leadbetterellaceae</taxon>
        <taxon>Lacihabitans</taxon>
    </lineage>
</organism>
<keyword evidence="4 9" id="KW-0808">Transferase</keyword>
<feature type="domain" description="GHMP kinase C-terminal" evidence="11">
    <location>
        <begin position="210"/>
        <end position="253"/>
    </location>
</feature>
<comment type="function">
    <text evidence="9">Catalyzes the phosphorylation of the position 2 hydroxy group of 4-diphosphocytidyl-2C-methyl-D-erythritol.</text>
</comment>
<dbReference type="RefSeq" id="WP_255036143.1">
    <property type="nucleotide sequence ID" value="NZ_RJUF01000009.1"/>
</dbReference>
<evidence type="ECO:0000313" key="12">
    <source>
        <dbReference type="EMBL" id="MCP9762379.1"/>
    </source>
</evidence>
<reference evidence="12 13" key="1">
    <citation type="submission" date="2018-11" db="EMBL/GenBank/DDBJ databases">
        <title>Novel bacteria species description.</title>
        <authorList>
            <person name="Han J.-H."/>
        </authorList>
    </citation>
    <scope>NUCLEOTIDE SEQUENCE [LARGE SCALE GENOMIC DNA]</scope>
    <source>
        <strain evidence="12 13">KCTC23259</strain>
    </source>
</reference>
<protein>
    <recommendedName>
        <fullName evidence="3 9">4-diphosphocytidyl-2-C-methyl-D-erythritol kinase</fullName>
        <shortName evidence="9">CMK</shortName>
        <ecNumber evidence="2 9">2.7.1.148</ecNumber>
    </recommendedName>
    <alternativeName>
        <fullName evidence="8 9">4-(cytidine-5'-diphospho)-2-C-methyl-D-erythritol kinase</fullName>
    </alternativeName>
</protein>
<evidence type="ECO:0000313" key="13">
    <source>
        <dbReference type="Proteomes" id="UP001204144"/>
    </source>
</evidence>
<dbReference type="PANTHER" id="PTHR43527:SF2">
    <property type="entry name" value="4-DIPHOSPHOCYTIDYL-2-C-METHYL-D-ERYTHRITOL KINASE, CHLOROPLASTIC"/>
    <property type="match status" value="1"/>
</dbReference>
<evidence type="ECO:0000256" key="7">
    <source>
        <dbReference type="ARBA" id="ARBA00022840"/>
    </source>
</evidence>
<name>A0AAE3GZX1_9BACT</name>
<comment type="catalytic activity">
    <reaction evidence="9">
        <text>4-CDP-2-C-methyl-D-erythritol + ATP = 4-CDP-2-C-methyl-D-erythritol 2-phosphate + ADP + H(+)</text>
        <dbReference type="Rhea" id="RHEA:18437"/>
        <dbReference type="ChEBI" id="CHEBI:15378"/>
        <dbReference type="ChEBI" id="CHEBI:30616"/>
        <dbReference type="ChEBI" id="CHEBI:57823"/>
        <dbReference type="ChEBI" id="CHEBI:57919"/>
        <dbReference type="ChEBI" id="CHEBI:456216"/>
        <dbReference type="EC" id="2.7.1.148"/>
    </reaction>
</comment>
<dbReference type="Gene3D" id="3.30.230.10">
    <property type="match status" value="1"/>
</dbReference>
<dbReference type="InterPro" id="IPR013750">
    <property type="entry name" value="GHMP_kinase_C_dom"/>
</dbReference>
<dbReference type="Gene3D" id="3.30.70.890">
    <property type="entry name" value="GHMP kinase, C-terminal domain"/>
    <property type="match status" value="1"/>
</dbReference>
<evidence type="ECO:0000256" key="8">
    <source>
        <dbReference type="ARBA" id="ARBA00032554"/>
    </source>
</evidence>
<dbReference type="AlphaFoldDB" id="A0AAE3GZX1"/>
<evidence type="ECO:0000256" key="1">
    <source>
        <dbReference type="ARBA" id="ARBA00009684"/>
    </source>
</evidence>
<dbReference type="InterPro" id="IPR004424">
    <property type="entry name" value="IspE"/>
</dbReference>
<accession>A0AAE3GZX1</accession>
<dbReference type="GO" id="GO:0050515">
    <property type="term" value="F:4-(cytidine 5'-diphospho)-2-C-methyl-D-erythritol kinase activity"/>
    <property type="evidence" value="ECO:0007669"/>
    <property type="project" value="UniProtKB-UniRule"/>
</dbReference>
<keyword evidence="7 9" id="KW-0067">ATP-binding</keyword>
<feature type="binding site" evidence="9">
    <location>
        <begin position="92"/>
        <end position="102"/>
    </location>
    <ligand>
        <name>ATP</name>
        <dbReference type="ChEBI" id="CHEBI:30616"/>
    </ligand>
</feature>
<dbReference type="InterPro" id="IPR020568">
    <property type="entry name" value="Ribosomal_Su5_D2-typ_SF"/>
</dbReference>
<gene>
    <name evidence="9" type="primary">ispE</name>
    <name evidence="12" type="ORF">EGI31_05395</name>
</gene>
<dbReference type="SUPFAM" id="SSF54211">
    <property type="entry name" value="Ribosomal protein S5 domain 2-like"/>
    <property type="match status" value="1"/>
</dbReference>
<dbReference type="PANTHER" id="PTHR43527">
    <property type="entry name" value="4-DIPHOSPHOCYTIDYL-2-C-METHYL-D-ERYTHRITOL KINASE, CHLOROPLASTIC"/>
    <property type="match status" value="1"/>
</dbReference>
<evidence type="ECO:0000256" key="3">
    <source>
        <dbReference type="ARBA" id="ARBA00017473"/>
    </source>
</evidence>
<dbReference type="GO" id="GO:0005524">
    <property type="term" value="F:ATP binding"/>
    <property type="evidence" value="ECO:0007669"/>
    <property type="project" value="UniProtKB-UniRule"/>
</dbReference>
<dbReference type="EC" id="2.7.1.148" evidence="2 9"/>
<dbReference type="NCBIfam" id="TIGR00154">
    <property type="entry name" value="ispE"/>
    <property type="match status" value="1"/>
</dbReference>